<dbReference type="Proteomes" id="UP001642487">
    <property type="component" value="Chromosome 7"/>
</dbReference>
<reference evidence="1 2" key="1">
    <citation type="submission" date="2024-03" db="EMBL/GenBank/DDBJ databases">
        <authorList>
            <person name="Gkanogiannis A."/>
            <person name="Becerra Lopez-Lavalle L."/>
        </authorList>
    </citation>
    <scope>NUCLEOTIDE SEQUENCE [LARGE SCALE GENOMIC DNA]</scope>
</reference>
<evidence type="ECO:0000313" key="1">
    <source>
        <dbReference type="EMBL" id="CAK9326860.1"/>
    </source>
</evidence>
<proteinExistence type="predicted"/>
<name>A0ABP0Z4Z5_9ROSI</name>
<organism evidence="1 2">
    <name type="scientific">Citrullus colocynthis</name>
    <name type="common">colocynth</name>
    <dbReference type="NCBI Taxonomy" id="252529"/>
    <lineage>
        <taxon>Eukaryota</taxon>
        <taxon>Viridiplantae</taxon>
        <taxon>Streptophyta</taxon>
        <taxon>Embryophyta</taxon>
        <taxon>Tracheophyta</taxon>
        <taxon>Spermatophyta</taxon>
        <taxon>Magnoliopsida</taxon>
        <taxon>eudicotyledons</taxon>
        <taxon>Gunneridae</taxon>
        <taxon>Pentapetalae</taxon>
        <taxon>rosids</taxon>
        <taxon>fabids</taxon>
        <taxon>Cucurbitales</taxon>
        <taxon>Cucurbitaceae</taxon>
        <taxon>Benincaseae</taxon>
        <taxon>Citrullus</taxon>
    </lineage>
</organism>
<protein>
    <submittedName>
        <fullName evidence="1">Uncharacterized protein</fullName>
    </submittedName>
</protein>
<accession>A0ABP0Z4Z5</accession>
<evidence type="ECO:0000313" key="2">
    <source>
        <dbReference type="Proteomes" id="UP001642487"/>
    </source>
</evidence>
<keyword evidence="2" id="KW-1185">Reference proteome</keyword>
<dbReference type="EMBL" id="OZ021741">
    <property type="protein sequence ID" value="CAK9326860.1"/>
    <property type="molecule type" value="Genomic_DNA"/>
</dbReference>
<gene>
    <name evidence="1" type="ORF">CITCOLO1_LOCUS19222</name>
</gene>
<sequence length="255" mass="29315">MSVRAVLKFKCGMKPFADAFLRLCRLDENRLEWEGSPTTFSLITTQPMSLSISLQFMPDFFTYYLCHQHFYETIPMDEFSSTIFTFQEIGFSKFTFSYQLHTRSIELKIKDGQGGHIVRSIPSALQPTFTRSPAKIIDYTTFVIFRLPDFRQILTELNGRSALVTLTNSHITFKLPTQDGIRLDNQSCIIAGVSPGKRIQSPITLNPVDFYFNFTSEAEQSLWLFNSYDSTGFVLVATIGLYAQISSYFFYPSWF</sequence>